<dbReference type="GO" id="GO:0005930">
    <property type="term" value="C:axoneme"/>
    <property type="evidence" value="ECO:0007669"/>
    <property type="project" value="UniProtKB-SubCell"/>
</dbReference>
<evidence type="ECO:0000256" key="9">
    <source>
        <dbReference type="ARBA" id="ARBA00022794"/>
    </source>
</evidence>
<dbReference type="SUPFAM" id="SSF52540">
    <property type="entry name" value="P-loop containing nucleoside triphosphate hydrolases"/>
    <property type="match status" value="1"/>
</dbReference>
<feature type="compositionally biased region" description="Polar residues" evidence="15">
    <location>
        <begin position="10"/>
        <end position="22"/>
    </location>
</feature>
<dbReference type="GO" id="GO:0035735">
    <property type="term" value="P:intraciliary transport involved in cilium assembly"/>
    <property type="evidence" value="ECO:0007669"/>
    <property type="project" value="InterPro"/>
</dbReference>
<dbReference type="Pfam" id="PF05783">
    <property type="entry name" value="DLIC"/>
    <property type="match status" value="1"/>
</dbReference>
<evidence type="ECO:0000256" key="6">
    <source>
        <dbReference type="ARBA" id="ARBA00022473"/>
    </source>
</evidence>
<protein>
    <recommendedName>
        <fullName evidence="5">Cytoplasmic dynein 2 light intermediate chain 1</fullName>
    </recommendedName>
</protein>
<keyword evidence="13" id="KW-0206">Cytoskeleton</keyword>
<evidence type="ECO:0000256" key="1">
    <source>
        <dbReference type="ARBA" id="ARBA00004120"/>
    </source>
</evidence>
<evidence type="ECO:0000256" key="15">
    <source>
        <dbReference type="SAM" id="MobiDB-lite"/>
    </source>
</evidence>
<evidence type="ECO:0000256" key="13">
    <source>
        <dbReference type="ARBA" id="ARBA00023212"/>
    </source>
</evidence>
<comment type="similarity">
    <text evidence="4">Belongs to the dynein light intermediate chain family.</text>
</comment>
<keyword evidence="10" id="KW-0243">Dynein</keyword>
<feature type="compositionally biased region" description="Basic residues" evidence="15">
    <location>
        <begin position="379"/>
        <end position="390"/>
    </location>
</feature>
<name>A0AAD5UJ35_9FUNG</name>
<dbReference type="CDD" id="cd00882">
    <property type="entry name" value="Ras_like_GTPase"/>
    <property type="match status" value="1"/>
</dbReference>
<organism evidence="16 17">
    <name type="scientific">Boothiomyces macroporosus</name>
    <dbReference type="NCBI Taxonomy" id="261099"/>
    <lineage>
        <taxon>Eukaryota</taxon>
        <taxon>Fungi</taxon>
        <taxon>Fungi incertae sedis</taxon>
        <taxon>Chytridiomycota</taxon>
        <taxon>Chytridiomycota incertae sedis</taxon>
        <taxon>Chytridiomycetes</taxon>
        <taxon>Rhizophydiales</taxon>
        <taxon>Terramycetaceae</taxon>
        <taxon>Boothiomyces</taxon>
    </lineage>
</organism>
<keyword evidence="6" id="KW-0217">Developmental protein</keyword>
<dbReference type="GO" id="GO:0035721">
    <property type="term" value="P:intraciliary retrograde transport"/>
    <property type="evidence" value="ECO:0007669"/>
    <property type="project" value="InterPro"/>
</dbReference>
<dbReference type="GO" id="GO:0005868">
    <property type="term" value="C:cytoplasmic dynein complex"/>
    <property type="evidence" value="ECO:0007669"/>
    <property type="project" value="InterPro"/>
</dbReference>
<dbReference type="AlphaFoldDB" id="A0AAD5UJ35"/>
<evidence type="ECO:0000256" key="11">
    <source>
        <dbReference type="ARBA" id="ARBA00023069"/>
    </source>
</evidence>
<dbReference type="PANTHER" id="PTHR13236">
    <property type="entry name" value="DYNEIN 2 LIGHT INTERMEDIATE CHAIN, ISOFORM 2"/>
    <property type="match status" value="1"/>
</dbReference>
<dbReference type="InterPro" id="IPR022780">
    <property type="entry name" value="Dynein_light_int_chain"/>
</dbReference>
<evidence type="ECO:0000256" key="3">
    <source>
        <dbReference type="ARBA" id="ARBA00004430"/>
    </source>
</evidence>
<keyword evidence="12" id="KW-0505">Motor protein</keyword>
<dbReference type="GO" id="GO:0036064">
    <property type="term" value="C:ciliary basal body"/>
    <property type="evidence" value="ECO:0007669"/>
    <property type="project" value="TreeGrafter"/>
</dbReference>
<dbReference type="Proteomes" id="UP001210925">
    <property type="component" value="Unassembled WGS sequence"/>
</dbReference>
<evidence type="ECO:0000256" key="7">
    <source>
        <dbReference type="ARBA" id="ARBA00022490"/>
    </source>
</evidence>
<reference evidence="16" key="1">
    <citation type="submission" date="2020-05" db="EMBL/GenBank/DDBJ databases">
        <title>Phylogenomic resolution of chytrid fungi.</title>
        <authorList>
            <person name="Stajich J.E."/>
            <person name="Amses K."/>
            <person name="Simmons R."/>
            <person name="Seto K."/>
            <person name="Myers J."/>
            <person name="Bonds A."/>
            <person name="Quandt C.A."/>
            <person name="Barry K."/>
            <person name="Liu P."/>
            <person name="Grigoriev I."/>
            <person name="Longcore J.E."/>
            <person name="James T.Y."/>
        </authorList>
    </citation>
    <scope>NUCLEOTIDE SEQUENCE</scope>
    <source>
        <strain evidence="16">PLAUS21</strain>
    </source>
</reference>
<evidence type="ECO:0000256" key="10">
    <source>
        <dbReference type="ARBA" id="ARBA00023017"/>
    </source>
</evidence>
<keyword evidence="14" id="KW-0966">Cell projection</keyword>
<keyword evidence="9" id="KW-0970">Cilium biogenesis/degradation</keyword>
<dbReference type="InterPro" id="IPR027417">
    <property type="entry name" value="P-loop_NTPase"/>
</dbReference>
<gene>
    <name evidence="16" type="primary">DYNC2LI1</name>
    <name evidence="16" type="ORF">HK103_002854</name>
</gene>
<dbReference type="PANTHER" id="PTHR13236:SF0">
    <property type="entry name" value="CYTOPLASMIC DYNEIN 2 LIGHT INTERMEDIATE CHAIN 1"/>
    <property type="match status" value="1"/>
</dbReference>
<dbReference type="Gene3D" id="3.40.50.300">
    <property type="entry name" value="P-loop containing nucleotide triphosphate hydrolases"/>
    <property type="match status" value="1"/>
</dbReference>
<evidence type="ECO:0000256" key="14">
    <source>
        <dbReference type="ARBA" id="ARBA00023273"/>
    </source>
</evidence>
<evidence type="ECO:0000256" key="8">
    <source>
        <dbReference type="ARBA" id="ARBA00022701"/>
    </source>
</evidence>
<keyword evidence="8" id="KW-0493">Microtubule</keyword>
<evidence type="ECO:0000256" key="2">
    <source>
        <dbReference type="ARBA" id="ARBA00004300"/>
    </source>
</evidence>
<dbReference type="GO" id="GO:0005874">
    <property type="term" value="C:microtubule"/>
    <property type="evidence" value="ECO:0007669"/>
    <property type="project" value="UniProtKB-KW"/>
</dbReference>
<evidence type="ECO:0000256" key="5">
    <source>
        <dbReference type="ARBA" id="ARBA00018863"/>
    </source>
</evidence>
<comment type="caution">
    <text evidence="16">The sequence shown here is derived from an EMBL/GenBank/DDBJ whole genome shotgun (WGS) entry which is preliminary data.</text>
</comment>
<comment type="subcellular location">
    <subcellularLocation>
        <location evidence="3">Cytoplasm</location>
        <location evidence="3">Cytoskeleton</location>
        <location evidence="3">Cilium axoneme</location>
    </subcellularLocation>
    <subcellularLocation>
        <location evidence="1">Cytoplasm</location>
        <location evidence="1">Cytoskeleton</location>
        <location evidence="1">Cilium basal body</location>
    </subcellularLocation>
    <subcellularLocation>
        <location evidence="2">Cytoplasm</location>
        <location evidence="2">Cytoskeleton</location>
        <location evidence="2">Microtubule organizing center</location>
        <location evidence="2">Centrosome</location>
    </subcellularLocation>
</comment>
<evidence type="ECO:0000256" key="12">
    <source>
        <dbReference type="ARBA" id="ARBA00023175"/>
    </source>
</evidence>
<keyword evidence="11" id="KW-0969">Cilium</keyword>
<feature type="region of interest" description="Disordered" evidence="15">
    <location>
        <begin position="1"/>
        <end position="22"/>
    </location>
</feature>
<dbReference type="EMBL" id="JADGKB010000020">
    <property type="protein sequence ID" value="KAJ3259207.1"/>
    <property type="molecule type" value="Genomic_DNA"/>
</dbReference>
<evidence type="ECO:0000256" key="4">
    <source>
        <dbReference type="ARBA" id="ARBA00006831"/>
    </source>
</evidence>
<dbReference type="GO" id="GO:0045504">
    <property type="term" value="F:dynein heavy chain binding"/>
    <property type="evidence" value="ECO:0007669"/>
    <property type="project" value="TreeGrafter"/>
</dbReference>
<accession>A0AAD5UJ35</accession>
<evidence type="ECO:0000313" key="16">
    <source>
        <dbReference type="EMBL" id="KAJ3259207.1"/>
    </source>
</evidence>
<keyword evidence="17" id="KW-1185">Reference proteome</keyword>
<proteinExistence type="inferred from homology"/>
<keyword evidence="7" id="KW-0963">Cytoplasm</keyword>
<dbReference type="InterPro" id="IPR040045">
    <property type="entry name" value="DYNC2LI1"/>
</dbReference>
<evidence type="ECO:0000313" key="17">
    <source>
        <dbReference type="Proteomes" id="UP001210925"/>
    </source>
</evidence>
<sequence>MAVENEDWGRSSTNINDTSPKARSTKDIWTMVKDLKDREKKPVDSNDVAIETLLLFAGSSGCGKTSIINRFLDKDETPSPSVGLEYTFGRRTRKNETKDITHIYELAGGVNLSNLLDIPICESNIHTSSLILCVDLSKPEEILDILDHFIEKIKARTNFILDRLEARGSKRPQALRNYAMKRYGAEHPDEKLVSPIPIPTLIIGTFYDKFSVLESEPKKLLCKTLRYIAHLNGASLVFNSIQDENLNAKCRQILTHMAFRGSPPKSFLIDHNKPLLVMAGQDTFSQIGPPPSEFVTDAVGKQQFVSYEKWKADYYKYFPRAVSEIDETFVNLNLYPELVIDNLRLEKDRELEKLRLNIDRQSKDKDINSGISNLLNSKEKKKSKSYSRAR</sequence>
<feature type="region of interest" description="Disordered" evidence="15">
    <location>
        <begin position="364"/>
        <end position="390"/>
    </location>
</feature>